<proteinExistence type="predicted"/>
<dbReference type="GO" id="GO:0005886">
    <property type="term" value="C:plasma membrane"/>
    <property type="evidence" value="ECO:0007669"/>
    <property type="project" value="TreeGrafter"/>
</dbReference>
<keyword evidence="4" id="KW-0597">Phosphoprotein</keyword>
<keyword evidence="5" id="KW-0808">Transferase</keyword>
<dbReference type="SMART" id="SM00387">
    <property type="entry name" value="HATPase_c"/>
    <property type="match status" value="1"/>
</dbReference>
<evidence type="ECO:0000256" key="7">
    <source>
        <dbReference type="ARBA" id="ARBA00022777"/>
    </source>
</evidence>
<dbReference type="SUPFAM" id="SSF55874">
    <property type="entry name" value="ATPase domain of HSP90 chaperone/DNA topoisomerase II/histidine kinase"/>
    <property type="match status" value="1"/>
</dbReference>
<dbReference type="InterPro" id="IPR003594">
    <property type="entry name" value="HATPase_dom"/>
</dbReference>
<feature type="compositionally biased region" description="Polar residues" evidence="10">
    <location>
        <begin position="485"/>
        <end position="497"/>
    </location>
</feature>
<dbReference type="Gene3D" id="3.30.565.10">
    <property type="entry name" value="Histidine kinase-like ATPase, C-terminal domain"/>
    <property type="match status" value="1"/>
</dbReference>
<dbReference type="PANTHER" id="PTHR45436">
    <property type="entry name" value="SENSOR HISTIDINE KINASE YKOH"/>
    <property type="match status" value="1"/>
</dbReference>
<evidence type="ECO:0000256" key="2">
    <source>
        <dbReference type="ARBA" id="ARBA00004370"/>
    </source>
</evidence>
<feature type="transmembrane region" description="Helical" evidence="11">
    <location>
        <begin position="171"/>
        <end position="194"/>
    </location>
</feature>
<feature type="compositionally biased region" description="Polar residues" evidence="10">
    <location>
        <begin position="457"/>
        <end position="472"/>
    </location>
</feature>
<comment type="subcellular location">
    <subcellularLocation>
        <location evidence="2">Membrane</location>
    </subcellularLocation>
</comment>
<evidence type="ECO:0000256" key="4">
    <source>
        <dbReference type="ARBA" id="ARBA00022553"/>
    </source>
</evidence>
<evidence type="ECO:0000256" key="3">
    <source>
        <dbReference type="ARBA" id="ARBA00012438"/>
    </source>
</evidence>
<evidence type="ECO:0000313" key="13">
    <source>
        <dbReference type="EMBL" id="SUS06951.1"/>
    </source>
</evidence>
<comment type="catalytic activity">
    <reaction evidence="1">
        <text>ATP + protein L-histidine = ADP + protein N-phospho-L-histidine.</text>
        <dbReference type="EC" id="2.7.13.3"/>
    </reaction>
</comment>
<dbReference type="InterPro" id="IPR036890">
    <property type="entry name" value="HATPase_C_sf"/>
</dbReference>
<keyword evidence="7 13" id="KW-0418">Kinase</keyword>
<dbReference type="PANTHER" id="PTHR45436:SF5">
    <property type="entry name" value="SENSOR HISTIDINE KINASE TRCS"/>
    <property type="match status" value="1"/>
</dbReference>
<organism evidence="13">
    <name type="scientific">metagenome</name>
    <dbReference type="NCBI Taxonomy" id="256318"/>
    <lineage>
        <taxon>unclassified sequences</taxon>
        <taxon>metagenomes</taxon>
    </lineage>
</organism>
<evidence type="ECO:0000256" key="1">
    <source>
        <dbReference type="ARBA" id="ARBA00000085"/>
    </source>
</evidence>
<dbReference type="GO" id="GO:0000160">
    <property type="term" value="P:phosphorelay signal transduction system"/>
    <property type="evidence" value="ECO:0007669"/>
    <property type="project" value="TreeGrafter"/>
</dbReference>
<dbReference type="EMBL" id="UIDG01000280">
    <property type="protein sequence ID" value="SUS06951.1"/>
    <property type="molecule type" value="Genomic_DNA"/>
</dbReference>
<gene>
    <name evidence="13" type="ORF">DF3PB_3500008</name>
</gene>
<dbReference type="InterPro" id="IPR005467">
    <property type="entry name" value="His_kinase_dom"/>
</dbReference>
<evidence type="ECO:0000256" key="6">
    <source>
        <dbReference type="ARBA" id="ARBA00022692"/>
    </source>
</evidence>
<feature type="region of interest" description="Disordered" evidence="10">
    <location>
        <begin position="456"/>
        <end position="497"/>
    </location>
</feature>
<dbReference type="AlphaFoldDB" id="A0A380TGV0"/>
<keyword evidence="9 11" id="KW-0472">Membrane</keyword>
<dbReference type="PRINTS" id="PR00344">
    <property type="entry name" value="BCTRLSENSOR"/>
</dbReference>
<dbReference type="EC" id="2.7.13.3" evidence="3"/>
<name>A0A380TGV0_9ZZZZ</name>
<dbReference type="Pfam" id="PF02518">
    <property type="entry name" value="HATPase_c"/>
    <property type="match status" value="1"/>
</dbReference>
<protein>
    <recommendedName>
        <fullName evidence="3">histidine kinase</fullName>
        <ecNumber evidence="3">2.7.13.3</ecNumber>
    </recommendedName>
</protein>
<evidence type="ECO:0000256" key="11">
    <source>
        <dbReference type="SAM" id="Phobius"/>
    </source>
</evidence>
<dbReference type="InterPro" id="IPR004358">
    <property type="entry name" value="Sig_transdc_His_kin-like_C"/>
</dbReference>
<dbReference type="InterPro" id="IPR050428">
    <property type="entry name" value="TCS_sensor_his_kinase"/>
</dbReference>
<dbReference type="PROSITE" id="PS50109">
    <property type="entry name" value="HIS_KIN"/>
    <property type="match status" value="1"/>
</dbReference>
<keyword evidence="8 11" id="KW-1133">Transmembrane helix</keyword>
<accession>A0A380TGV0</accession>
<dbReference type="GO" id="GO:0004673">
    <property type="term" value="F:protein histidine kinase activity"/>
    <property type="evidence" value="ECO:0007669"/>
    <property type="project" value="UniProtKB-EC"/>
</dbReference>
<keyword evidence="6 11" id="KW-0812">Transmembrane</keyword>
<sequence>MRPRARSLKLRLLLGAAIWIVAALLVAGLILSELFAQHVHDRFRIELGHHLDQLAAALDVDDRATQPPLIVRPLSDPRFERPLSGLYWQVSADGAVVLRSRSLWDQVLDLPADIVADGQIHEHRLKGPLERPMRVLERSLWLPDRSTPVRIAVSEDQDEIHRALRSFNQTLILSLVALAAVLILAALVQVTLGLRPLRWLRAELATIRSGGGRRFVRPMPSEVQPLIDDLNALLDHADEVVERARLEAGNLAHSLKTHLCVLANEAEQLASSSQPNELAAAGQQIRDRVDAMRRNLDHHMARARAAASRGLPGASTDVAECAAALVRVMSKVHAERHLTIRCEVPGGGLFAGDRQDLEQMLGNLLDNACKWARAKVEVGSSRDHPMLVITVDDDGPGLRPEQRQAALSPGVRLDETLPGSGLGLAVVGDLVRLYGGELKLAQSPLGGLRASLRLPALSQTSTQRNGGETTTPPARREHLRRTGGSMASPSGTQVPSK</sequence>
<evidence type="ECO:0000259" key="12">
    <source>
        <dbReference type="PROSITE" id="PS50109"/>
    </source>
</evidence>
<evidence type="ECO:0000256" key="8">
    <source>
        <dbReference type="ARBA" id="ARBA00022989"/>
    </source>
</evidence>
<evidence type="ECO:0000256" key="10">
    <source>
        <dbReference type="SAM" id="MobiDB-lite"/>
    </source>
</evidence>
<reference evidence="13" key="1">
    <citation type="submission" date="2018-07" db="EMBL/GenBank/DDBJ databases">
        <authorList>
            <person name="Quirk P.G."/>
            <person name="Krulwich T.A."/>
        </authorList>
    </citation>
    <scope>NUCLEOTIDE SEQUENCE</scope>
</reference>
<evidence type="ECO:0000256" key="9">
    <source>
        <dbReference type="ARBA" id="ARBA00023136"/>
    </source>
</evidence>
<feature type="domain" description="Histidine kinase" evidence="12">
    <location>
        <begin position="250"/>
        <end position="458"/>
    </location>
</feature>
<evidence type="ECO:0000256" key="5">
    <source>
        <dbReference type="ARBA" id="ARBA00022679"/>
    </source>
</evidence>